<feature type="compositionally biased region" description="Basic and acidic residues" evidence="2">
    <location>
        <begin position="182"/>
        <end position="197"/>
    </location>
</feature>
<dbReference type="PANTHER" id="PTHR23159">
    <property type="entry name" value="CENTROSOMAL PROTEIN 2"/>
    <property type="match status" value="1"/>
</dbReference>
<feature type="region of interest" description="Disordered" evidence="2">
    <location>
        <begin position="126"/>
        <end position="149"/>
    </location>
</feature>
<feature type="coiled-coil region" evidence="1">
    <location>
        <begin position="297"/>
        <end position="324"/>
    </location>
</feature>
<gene>
    <name evidence="3" type="ORF">WJX84_012268</name>
</gene>
<feature type="compositionally biased region" description="Low complexity" evidence="2">
    <location>
        <begin position="531"/>
        <end position="550"/>
    </location>
</feature>
<evidence type="ECO:0000313" key="3">
    <source>
        <dbReference type="EMBL" id="KAK9863522.1"/>
    </source>
</evidence>
<feature type="compositionally biased region" description="Basic and acidic residues" evidence="2">
    <location>
        <begin position="839"/>
        <end position="849"/>
    </location>
</feature>
<dbReference type="PANTHER" id="PTHR23159:SF31">
    <property type="entry name" value="CENTROSOME-ASSOCIATED PROTEIN CEP250 ISOFORM X1"/>
    <property type="match status" value="1"/>
</dbReference>
<dbReference type="EMBL" id="JALJOV010000461">
    <property type="protein sequence ID" value="KAK9863522.1"/>
    <property type="molecule type" value="Genomic_DNA"/>
</dbReference>
<proteinExistence type="predicted"/>
<dbReference type="Proteomes" id="UP001485043">
    <property type="component" value="Unassembled WGS sequence"/>
</dbReference>
<feature type="compositionally biased region" description="Basic and acidic residues" evidence="2">
    <location>
        <begin position="135"/>
        <end position="149"/>
    </location>
</feature>
<feature type="region of interest" description="Disordered" evidence="2">
    <location>
        <begin position="530"/>
        <end position="555"/>
    </location>
</feature>
<feature type="compositionally biased region" description="Low complexity" evidence="2">
    <location>
        <begin position="785"/>
        <end position="797"/>
    </location>
</feature>
<evidence type="ECO:0000256" key="2">
    <source>
        <dbReference type="SAM" id="MobiDB-lite"/>
    </source>
</evidence>
<feature type="compositionally biased region" description="Polar residues" evidence="2">
    <location>
        <begin position="851"/>
        <end position="863"/>
    </location>
</feature>
<comment type="caution">
    <text evidence="3">The sequence shown here is derived from an EMBL/GenBank/DDBJ whole genome shotgun (WGS) entry which is preliminary data.</text>
</comment>
<organism evidence="3 4">
    <name type="scientific">Apatococcus fuscideae</name>
    <dbReference type="NCBI Taxonomy" id="2026836"/>
    <lineage>
        <taxon>Eukaryota</taxon>
        <taxon>Viridiplantae</taxon>
        <taxon>Chlorophyta</taxon>
        <taxon>core chlorophytes</taxon>
        <taxon>Trebouxiophyceae</taxon>
        <taxon>Chlorellales</taxon>
        <taxon>Chlorellaceae</taxon>
        <taxon>Apatococcus</taxon>
    </lineage>
</organism>
<keyword evidence="4" id="KW-1185">Reference proteome</keyword>
<feature type="compositionally biased region" description="Low complexity" evidence="2">
    <location>
        <begin position="54"/>
        <end position="67"/>
    </location>
</feature>
<protein>
    <submittedName>
        <fullName evidence="3">Uncharacterized protein</fullName>
    </submittedName>
</protein>
<feature type="compositionally biased region" description="Low complexity" evidence="2">
    <location>
        <begin position="74"/>
        <end position="92"/>
    </location>
</feature>
<accession>A0AAW1T4J3</accession>
<reference evidence="3 4" key="1">
    <citation type="journal article" date="2024" name="Nat. Commun.">
        <title>Phylogenomics reveals the evolutionary origins of lichenization in chlorophyte algae.</title>
        <authorList>
            <person name="Puginier C."/>
            <person name="Libourel C."/>
            <person name="Otte J."/>
            <person name="Skaloud P."/>
            <person name="Haon M."/>
            <person name="Grisel S."/>
            <person name="Petersen M."/>
            <person name="Berrin J.G."/>
            <person name="Delaux P.M."/>
            <person name="Dal Grande F."/>
            <person name="Keller J."/>
        </authorList>
    </citation>
    <scope>NUCLEOTIDE SEQUENCE [LARGE SCALE GENOMIC DNA]</scope>
    <source>
        <strain evidence="3 4">SAG 2523</strain>
    </source>
</reference>
<feature type="region of interest" description="Disordered" evidence="2">
    <location>
        <begin position="779"/>
        <end position="941"/>
    </location>
</feature>
<feature type="compositionally biased region" description="Polar residues" evidence="2">
    <location>
        <begin position="37"/>
        <end position="53"/>
    </location>
</feature>
<feature type="compositionally biased region" description="Polar residues" evidence="2">
    <location>
        <begin position="343"/>
        <end position="357"/>
    </location>
</feature>
<feature type="compositionally biased region" description="Polar residues" evidence="2">
    <location>
        <begin position="370"/>
        <end position="382"/>
    </location>
</feature>
<evidence type="ECO:0000256" key="1">
    <source>
        <dbReference type="SAM" id="Coils"/>
    </source>
</evidence>
<keyword evidence="1" id="KW-0175">Coiled coil</keyword>
<dbReference type="AlphaFoldDB" id="A0AAW1T4J3"/>
<feature type="compositionally biased region" description="Pro residues" evidence="2">
    <location>
        <begin position="798"/>
        <end position="819"/>
    </location>
</feature>
<feature type="compositionally biased region" description="Low complexity" evidence="2">
    <location>
        <begin position="864"/>
        <end position="875"/>
    </location>
</feature>
<sequence>MYPDRIVSEHCTGRLLPALERRQARWILHRMARQPSPARQSRVASDSSKLPHNSGSSRRARSASSVSLPGVDRSSSSTTSSSADSASHTDGSFGQSDKMSEHQTVLLDEIHRLTPENASLHHKLESSVVAPQTPEAKENGTAHSGLREQNKTLANENSRLQEQIAQLERRILTGKAPMPGAGKEKDGAEDGRDKSSQTELRRLRLEHTTLLKENQRLSYEIYEVNKVATLVASRVAKVLVGARRSSNFNSALTTELKRWNRKLEFENHRLYEIIDKLSSGNATSLTAELKAKSSSKGHESAQLVKRLEDQNKNLQEEINRLSTDTAIMQSMAVRADSDASPRAPSNTSSILSSLPTSDDTRQHSPGKHSAANSRPASGTGSEASAELIEDLQNENLRLNAEIVNLQAELQALRDSTATLTDKARLVEELTDANSKLQQEARSVDSLADENADLREEVGRLNSCTVLLEAKVALVNELDEENKRAFEEVATLTQELARWRGSSSLADELQLQSKKHRDDMRGLTSELVELRSQQAHATQASSQQQQQQQQKQADERMASLLQQVAKLEEEVDQRASEGAVLRSKQVHQEHLEGKVGSLQEELSQLQGQHAEAQARAAAADGLQHANTKLQHEISKAHLEMDHLERKAAAAAQADSLHSQVRDLQAEIAAITSQHAAALDSRRTLEDKHALMTQELNELRAKKADADSEISISARAAPASPAKPNLQPADSAEDGLIEPDLLAAYVEGIEAGQPLPHLATENKALQDMHKQLAGWISDIRERKTPDDPTSPTPATSAPTSPTPPTSAPTSPTPAAMPPSGPPAANKGRMAAFFQRTNPNRTSRESRVRELLRNASSQARPSSPNGTAEAAPAAASPADKADTPAEAGANGSAPASKLSPFARQAGQPAAAMPSLAAVNTRRVEPARSRSMGADSMMQQTADKQASNAYQKFRGANDVAHFLMALGYGGHIKPDQSAQEMLSMALNLTHRDQLQNVSAWERACGTATHAKLKQWWVGEIGTQLPIID</sequence>
<feature type="region of interest" description="Disordered" evidence="2">
    <location>
        <begin position="31"/>
        <end position="99"/>
    </location>
</feature>
<name>A0AAW1T4J3_9CHLO</name>
<feature type="region of interest" description="Disordered" evidence="2">
    <location>
        <begin position="171"/>
        <end position="197"/>
    </location>
</feature>
<feature type="region of interest" description="Disordered" evidence="2">
    <location>
        <begin position="333"/>
        <end position="383"/>
    </location>
</feature>
<evidence type="ECO:0000313" key="4">
    <source>
        <dbReference type="Proteomes" id="UP001485043"/>
    </source>
</evidence>